<name>A0A1F5JH87_9BACT</name>
<organism evidence="2 3">
    <name type="scientific">Candidatus Daviesbacteria bacterium RIFCSPHIGHO2_01_FULL_40_11</name>
    <dbReference type="NCBI Taxonomy" id="1797762"/>
    <lineage>
        <taxon>Bacteria</taxon>
        <taxon>Candidatus Daviesiibacteriota</taxon>
    </lineage>
</organism>
<dbReference type="Gene3D" id="3.40.366.10">
    <property type="entry name" value="Malonyl-Coenzyme A Acyl Carrier Protein, domain 2"/>
    <property type="match status" value="1"/>
</dbReference>
<accession>A0A1F5JH87</accession>
<proteinExistence type="predicted"/>
<evidence type="ECO:0000256" key="1">
    <source>
        <dbReference type="SAM" id="Phobius"/>
    </source>
</evidence>
<dbReference type="InterPro" id="IPR001227">
    <property type="entry name" value="Ac_transferase_dom_sf"/>
</dbReference>
<dbReference type="SUPFAM" id="SSF52151">
    <property type="entry name" value="FabD/lysophospholipase-like"/>
    <property type="match status" value="1"/>
</dbReference>
<dbReference type="EMBL" id="MFCP01000026">
    <property type="protein sequence ID" value="OGE27949.1"/>
    <property type="molecule type" value="Genomic_DNA"/>
</dbReference>
<reference evidence="2 3" key="1">
    <citation type="journal article" date="2016" name="Nat. Commun.">
        <title>Thousands of microbial genomes shed light on interconnected biogeochemical processes in an aquifer system.</title>
        <authorList>
            <person name="Anantharaman K."/>
            <person name="Brown C.T."/>
            <person name="Hug L.A."/>
            <person name="Sharon I."/>
            <person name="Castelle C.J."/>
            <person name="Probst A.J."/>
            <person name="Thomas B.C."/>
            <person name="Singh A."/>
            <person name="Wilkins M.J."/>
            <person name="Karaoz U."/>
            <person name="Brodie E.L."/>
            <person name="Williams K.H."/>
            <person name="Hubbard S.S."/>
            <person name="Banfield J.F."/>
        </authorList>
    </citation>
    <scope>NUCLEOTIDE SEQUENCE [LARGE SCALE GENOMIC DNA]</scope>
</reference>
<dbReference type="AlphaFoldDB" id="A0A1F5JH87"/>
<comment type="caution">
    <text evidence="2">The sequence shown here is derived from an EMBL/GenBank/DDBJ whole genome shotgun (WGS) entry which is preliminary data.</text>
</comment>
<keyword evidence="1" id="KW-0472">Membrane</keyword>
<feature type="transmembrane region" description="Helical" evidence="1">
    <location>
        <begin position="250"/>
        <end position="267"/>
    </location>
</feature>
<dbReference type="GO" id="GO:0016740">
    <property type="term" value="F:transferase activity"/>
    <property type="evidence" value="ECO:0007669"/>
    <property type="project" value="InterPro"/>
</dbReference>
<gene>
    <name evidence="2" type="ORF">A2867_02650</name>
</gene>
<protein>
    <submittedName>
        <fullName evidence="2">Uncharacterized protein</fullName>
    </submittedName>
</protein>
<evidence type="ECO:0000313" key="2">
    <source>
        <dbReference type="EMBL" id="OGE27949.1"/>
    </source>
</evidence>
<keyword evidence="1" id="KW-1133">Transmembrane helix</keyword>
<evidence type="ECO:0000313" key="3">
    <source>
        <dbReference type="Proteomes" id="UP000177555"/>
    </source>
</evidence>
<keyword evidence="1" id="KW-0812">Transmembrane</keyword>
<dbReference type="Proteomes" id="UP000177555">
    <property type="component" value="Unassembled WGS sequence"/>
</dbReference>
<dbReference type="InterPro" id="IPR016035">
    <property type="entry name" value="Acyl_Trfase/lysoPLipase"/>
</dbReference>
<sequence length="276" mass="30413">MTERRVGLKDRFWSLFFPKEPKKASGLGIMFHLHTDESFQINQRLLSKVLSKERKKLLDDALQETSVSSSISNLNRRLGHDEIDRVIFGRLGRFVDNYVRAEAFRQGGHQPSVVGSGDSGILCAVHEAGVMSLGATMRVVVEGSRALAIARGTCSGAMFSDPEFPLHTSLMRPYLAEFNDTLDGIVFNDPQIPVVGGGKIMTKAAEIRQAIIRHTTEQSSEDAVRVAMRRLGVSQIQEIGLDEVDNTKKYLTIGAIIGGVVLAVVVHNKRQKTKKA</sequence>